<dbReference type="InterPro" id="IPR036388">
    <property type="entry name" value="WH-like_DNA-bd_sf"/>
</dbReference>
<evidence type="ECO:0000256" key="1">
    <source>
        <dbReference type="ARBA" id="ARBA00023015"/>
    </source>
</evidence>
<dbReference type="InterPro" id="IPR014757">
    <property type="entry name" value="Tscrpt_reg_IclR_C"/>
</dbReference>
<dbReference type="AlphaFoldDB" id="A0A0V9UQM8"/>
<comment type="caution">
    <text evidence="6">The sequence shown here is derived from an EMBL/GenBank/DDBJ whole genome shotgun (WGS) entry which is preliminary data.</text>
</comment>
<dbReference type="PANTHER" id="PTHR30136:SF24">
    <property type="entry name" value="HTH-TYPE TRANSCRIPTIONAL REPRESSOR ALLR"/>
    <property type="match status" value="1"/>
</dbReference>
<dbReference type="InterPro" id="IPR005471">
    <property type="entry name" value="Tscrpt_reg_IclR_N"/>
</dbReference>
<evidence type="ECO:0000313" key="7">
    <source>
        <dbReference type="Proteomes" id="UP000053060"/>
    </source>
</evidence>
<reference evidence="6 7" key="2">
    <citation type="journal article" date="2016" name="Genome Announc.">
        <title>Draft Genome Sequence of a Versatile Hydrocarbon-Degrading Bacterium, Rhodococcus pyridinivorans Strain KG-16, Collected from Oil Fields in India.</title>
        <authorList>
            <person name="Aggarwal R.K."/>
            <person name="Dawar C."/>
            <person name="Phanindranath R."/>
            <person name="Mutnuri L."/>
            <person name="Dayal A.M."/>
        </authorList>
    </citation>
    <scope>NUCLEOTIDE SEQUENCE [LARGE SCALE GENOMIC DNA]</scope>
    <source>
        <strain evidence="6 7">KG-16</strain>
    </source>
</reference>
<reference evidence="7" key="1">
    <citation type="submission" date="2015-01" db="EMBL/GenBank/DDBJ databases">
        <title>Draft genome sequence of Rhodococcus pyridinivorans strain KG-16, a hydrocarbon-degrading bacterium.</title>
        <authorList>
            <person name="Aggarwal R.K."/>
            <person name="Dawar C."/>
        </authorList>
    </citation>
    <scope>NUCLEOTIDE SEQUENCE [LARGE SCALE GENOMIC DNA]</scope>
    <source>
        <strain evidence="7">KG-16</strain>
    </source>
</reference>
<keyword evidence="3" id="KW-0804">Transcription</keyword>
<protein>
    <submittedName>
        <fullName evidence="6">Transcriptional regulator</fullName>
    </submittedName>
</protein>
<dbReference type="Gene3D" id="1.10.10.10">
    <property type="entry name" value="Winged helix-like DNA-binding domain superfamily/Winged helix DNA-binding domain"/>
    <property type="match status" value="1"/>
</dbReference>
<dbReference type="PANTHER" id="PTHR30136">
    <property type="entry name" value="HELIX-TURN-HELIX TRANSCRIPTIONAL REGULATOR, ICLR FAMILY"/>
    <property type="match status" value="1"/>
</dbReference>
<evidence type="ECO:0000259" key="4">
    <source>
        <dbReference type="PROSITE" id="PS51077"/>
    </source>
</evidence>
<organism evidence="6 7">
    <name type="scientific">Rhodococcus pyridinivorans KG-16</name>
    <dbReference type="NCBI Taxonomy" id="1441730"/>
    <lineage>
        <taxon>Bacteria</taxon>
        <taxon>Bacillati</taxon>
        <taxon>Actinomycetota</taxon>
        <taxon>Actinomycetes</taxon>
        <taxon>Mycobacteriales</taxon>
        <taxon>Nocardiaceae</taxon>
        <taxon>Rhodococcus</taxon>
    </lineage>
</organism>
<dbReference type="SMART" id="SM00346">
    <property type="entry name" value="HTH_ICLR"/>
    <property type="match status" value="1"/>
</dbReference>
<accession>A0A0V9UQM8</accession>
<keyword evidence="2" id="KW-0238">DNA-binding</keyword>
<sequence length="226" mass="23285">MSTLQTLDRGLRALDIVSQRPGGISIAELAAELGIARAISYRIVATLEAHSLVARTQDGRIRLAAGAALLGSRFRPRLREVTQPLLRDLAQQTSATAFLSTLEGDECVVIAVAEPDSGILRVGYRVGTRHPVSKGAAGIAILAGRPASDSDTDAVRRAREDGFSITAGEIEHGAVGVAAGVRTPVDAEGVGFESSVGVVAIEGLDTEAAAAAVAATAARINSLLRT</sequence>
<proteinExistence type="predicted"/>
<evidence type="ECO:0000256" key="2">
    <source>
        <dbReference type="ARBA" id="ARBA00023125"/>
    </source>
</evidence>
<dbReference type="Pfam" id="PF09339">
    <property type="entry name" value="HTH_IclR"/>
    <property type="match status" value="1"/>
</dbReference>
<dbReference type="InterPro" id="IPR050707">
    <property type="entry name" value="HTH_MetabolicPath_Reg"/>
</dbReference>
<dbReference type="InterPro" id="IPR036390">
    <property type="entry name" value="WH_DNA-bd_sf"/>
</dbReference>
<feature type="domain" description="HTH iclR-type" evidence="4">
    <location>
        <begin position="4"/>
        <end position="65"/>
    </location>
</feature>
<dbReference type="PROSITE" id="PS51077">
    <property type="entry name" value="HTH_ICLR"/>
    <property type="match status" value="1"/>
</dbReference>
<gene>
    <name evidence="6" type="ORF">Z045_02290</name>
</gene>
<dbReference type="SUPFAM" id="SSF55781">
    <property type="entry name" value="GAF domain-like"/>
    <property type="match status" value="1"/>
</dbReference>
<evidence type="ECO:0000256" key="3">
    <source>
        <dbReference type="ARBA" id="ARBA00023163"/>
    </source>
</evidence>
<dbReference type="GO" id="GO:0003677">
    <property type="term" value="F:DNA binding"/>
    <property type="evidence" value="ECO:0007669"/>
    <property type="project" value="UniProtKB-KW"/>
</dbReference>
<dbReference type="RefSeq" id="WP_060650421.1">
    <property type="nucleotide sequence ID" value="NZ_AZXY01000001.1"/>
</dbReference>
<dbReference type="PROSITE" id="PS51078">
    <property type="entry name" value="ICLR_ED"/>
    <property type="match status" value="1"/>
</dbReference>
<dbReference type="PATRIC" id="fig|1441730.3.peg.480"/>
<feature type="domain" description="IclR-ED" evidence="5">
    <location>
        <begin position="66"/>
        <end position="226"/>
    </location>
</feature>
<dbReference type="Proteomes" id="UP000053060">
    <property type="component" value="Unassembled WGS sequence"/>
</dbReference>
<keyword evidence="1" id="KW-0805">Transcription regulation</keyword>
<evidence type="ECO:0000313" key="6">
    <source>
        <dbReference type="EMBL" id="KSZ60307.1"/>
    </source>
</evidence>
<dbReference type="SUPFAM" id="SSF46785">
    <property type="entry name" value="Winged helix' DNA-binding domain"/>
    <property type="match status" value="1"/>
</dbReference>
<evidence type="ECO:0000259" key="5">
    <source>
        <dbReference type="PROSITE" id="PS51078"/>
    </source>
</evidence>
<dbReference type="EMBL" id="AZXY01000001">
    <property type="protein sequence ID" value="KSZ60307.1"/>
    <property type="molecule type" value="Genomic_DNA"/>
</dbReference>
<dbReference type="Pfam" id="PF01614">
    <property type="entry name" value="IclR_C"/>
    <property type="match status" value="1"/>
</dbReference>
<dbReference type="GO" id="GO:0045892">
    <property type="term" value="P:negative regulation of DNA-templated transcription"/>
    <property type="evidence" value="ECO:0007669"/>
    <property type="project" value="TreeGrafter"/>
</dbReference>
<dbReference type="Gene3D" id="3.30.450.40">
    <property type="match status" value="1"/>
</dbReference>
<name>A0A0V9UQM8_9NOCA</name>
<dbReference type="InterPro" id="IPR029016">
    <property type="entry name" value="GAF-like_dom_sf"/>
</dbReference>
<dbReference type="GO" id="GO:0003700">
    <property type="term" value="F:DNA-binding transcription factor activity"/>
    <property type="evidence" value="ECO:0007669"/>
    <property type="project" value="TreeGrafter"/>
</dbReference>